<evidence type="ECO:0000313" key="2">
    <source>
        <dbReference type="EMBL" id="KAK3170895.1"/>
    </source>
</evidence>
<evidence type="ECO:0000313" key="3">
    <source>
        <dbReference type="Proteomes" id="UP001276659"/>
    </source>
</evidence>
<comment type="caution">
    <text evidence="2">The sequence shown here is derived from an EMBL/GenBank/DDBJ whole genome shotgun (WGS) entry which is preliminary data.</text>
</comment>
<evidence type="ECO:0000256" key="1">
    <source>
        <dbReference type="SAM" id="MobiDB-lite"/>
    </source>
</evidence>
<protein>
    <submittedName>
        <fullName evidence="2">Uncharacterized protein</fullName>
    </submittedName>
</protein>
<keyword evidence="3" id="KW-1185">Reference proteome</keyword>
<feature type="region of interest" description="Disordered" evidence="1">
    <location>
        <begin position="29"/>
        <end position="70"/>
    </location>
</feature>
<proteinExistence type="predicted"/>
<accession>A0AAD9Z3Y5</accession>
<name>A0AAD9Z3Y5_9LECA</name>
<dbReference type="EMBL" id="JASNWA010000008">
    <property type="protein sequence ID" value="KAK3170895.1"/>
    <property type="molecule type" value="Genomic_DNA"/>
</dbReference>
<dbReference type="Proteomes" id="UP001276659">
    <property type="component" value="Unassembled WGS sequence"/>
</dbReference>
<organism evidence="2 3">
    <name type="scientific">Lepraria neglecta</name>
    <dbReference type="NCBI Taxonomy" id="209136"/>
    <lineage>
        <taxon>Eukaryota</taxon>
        <taxon>Fungi</taxon>
        <taxon>Dikarya</taxon>
        <taxon>Ascomycota</taxon>
        <taxon>Pezizomycotina</taxon>
        <taxon>Lecanoromycetes</taxon>
        <taxon>OSLEUM clade</taxon>
        <taxon>Lecanoromycetidae</taxon>
        <taxon>Lecanorales</taxon>
        <taxon>Lecanorineae</taxon>
        <taxon>Stereocaulaceae</taxon>
        <taxon>Lepraria</taxon>
    </lineage>
</organism>
<dbReference type="AlphaFoldDB" id="A0AAD9Z3Y5"/>
<sequence>MFFHHQHALLRLLHRLSNPLWTSVKDEDLRTEKTPVASRRLGRSDPNGERRKHAHLDPSTRENKEYQWEG</sequence>
<feature type="compositionally biased region" description="Basic and acidic residues" evidence="1">
    <location>
        <begin position="42"/>
        <end position="70"/>
    </location>
</feature>
<gene>
    <name evidence="2" type="ORF">OEA41_002979</name>
</gene>
<reference evidence="2" key="1">
    <citation type="submission" date="2022-11" db="EMBL/GenBank/DDBJ databases">
        <title>Chromosomal genome sequence assembly and mating type (MAT) locus characterization of the leprose asexual lichenized fungus Lepraria neglecta (Nyl.) Erichsen.</title>
        <authorList>
            <person name="Allen J.L."/>
            <person name="Pfeffer B."/>
        </authorList>
    </citation>
    <scope>NUCLEOTIDE SEQUENCE</scope>
    <source>
        <strain evidence="2">Allen 5258</strain>
    </source>
</reference>